<proteinExistence type="inferred from homology"/>
<evidence type="ECO:0000313" key="4">
    <source>
        <dbReference type="EMBL" id="QOW46539.1"/>
    </source>
</evidence>
<sequence length="168" mass="19333">MNKETFQLFAEYNVWATQRLDKHLAEMSDIDFNQNVGLYFKSIAGTLNHLLLGEHSLWYARFKHGISPIVSLDTILHTEKQRLLNELVQKAQHWVEFVDGLDDTKLKGNLTYQRASGTPMSLPYAATLLHVFNHGTHHRGQVTAAMTALEYQCPELDLVYMLAERYQV</sequence>
<accession>A0A7S6VX87</accession>
<dbReference type="PANTHER" id="PTHR37302:SF1">
    <property type="entry name" value="PROTEIN DINB"/>
    <property type="match status" value="1"/>
</dbReference>
<dbReference type="PANTHER" id="PTHR37302">
    <property type="entry name" value="SLR1116 PROTEIN"/>
    <property type="match status" value="1"/>
</dbReference>
<gene>
    <name evidence="4" type="ORF">G0028_11895</name>
</gene>
<dbReference type="SUPFAM" id="SSF109854">
    <property type="entry name" value="DinB/YfiT-like putative metalloenzymes"/>
    <property type="match status" value="1"/>
</dbReference>
<evidence type="ECO:0000256" key="2">
    <source>
        <dbReference type="ARBA" id="ARBA00022723"/>
    </source>
</evidence>
<dbReference type="EMBL" id="CP048659">
    <property type="protein sequence ID" value="QOW46539.1"/>
    <property type="molecule type" value="Genomic_DNA"/>
</dbReference>
<protein>
    <submittedName>
        <fullName evidence="4">Damage-inducible protein DinB</fullName>
    </submittedName>
</protein>
<name>A0A7S6VX87_9GAMM</name>
<dbReference type="Proteomes" id="UP000593966">
    <property type="component" value="Chromosome"/>
</dbReference>
<feature type="binding site" evidence="3">
    <location>
        <position position="134"/>
    </location>
    <ligand>
        <name>a divalent metal cation</name>
        <dbReference type="ChEBI" id="CHEBI:60240"/>
    </ligand>
</feature>
<organism evidence="4 5">
    <name type="scientific">Acinetobacter piscicola</name>
    <dbReference type="NCBI Taxonomy" id="2006115"/>
    <lineage>
        <taxon>Bacteria</taxon>
        <taxon>Pseudomonadati</taxon>
        <taxon>Pseudomonadota</taxon>
        <taxon>Gammaproteobacteria</taxon>
        <taxon>Moraxellales</taxon>
        <taxon>Moraxellaceae</taxon>
        <taxon>Acinetobacter</taxon>
    </lineage>
</organism>
<evidence type="ECO:0000256" key="1">
    <source>
        <dbReference type="ARBA" id="ARBA00008635"/>
    </source>
</evidence>
<keyword evidence="5" id="KW-1185">Reference proteome</keyword>
<dbReference type="RefSeq" id="WP_174492417.1">
    <property type="nucleotide sequence ID" value="NZ_CP048659.1"/>
</dbReference>
<comment type="similarity">
    <text evidence="1">Belongs to the DinB family.</text>
</comment>
<evidence type="ECO:0000256" key="3">
    <source>
        <dbReference type="PIRSR" id="PIRSR607837-1"/>
    </source>
</evidence>
<dbReference type="GO" id="GO:0046872">
    <property type="term" value="F:metal ion binding"/>
    <property type="evidence" value="ECO:0007669"/>
    <property type="project" value="UniProtKB-KW"/>
</dbReference>
<dbReference type="InterPro" id="IPR034660">
    <property type="entry name" value="DinB/YfiT-like"/>
</dbReference>
<dbReference type="Pfam" id="PF05163">
    <property type="entry name" value="DinB"/>
    <property type="match status" value="1"/>
</dbReference>
<reference evidence="4 5" key="1">
    <citation type="submission" date="2020-02" db="EMBL/GenBank/DDBJ databases">
        <title>Tigecycline-resistant Acinetobacter species from pigs and migratory birds.</title>
        <authorList>
            <person name="Chen C."/>
            <person name="Sun J."/>
            <person name="Liao X.-P."/>
            <person name="Liu Y.-H."/>
        </authorList>
    </citation>
    <scope>NUCLEOTIDE SEQUENCE [LARGE SCALE GENOMIC DNA]</scope>
    <source>
        <strain evidence="4 5">YH12207_T</strain>
    </source>
</reference>
<evidence type="ECO:0000313" key="5">
    <source>
        <dbReference type="Proteomes" id="UP000593966"/>
    </source>
</evidence>
<feature type="binding site" evidence="3">
    <location>
        <position position="49"/>
    </location>
    <ligand>
        <name>a divalent metal cation</name>
        <dbReference type="ChEBI" id="CHEBI:60240"/>
    </ligand>
</feature>
<feature type="binding site" evidence="3">
    <location>
        <position position="138"/>
    </location>
    <ligand>
        <name>a divalent metal cation</name>
        <dbReference type="ChEBI" id="CHEBI:60240"/>
    </ligand>
</feature>
<dbReference type="InterPro" id="IPR007837">
    <property type="entry name" value="DinB"/>
</dbReference>
<dbReference type="Gene3D" id="1.20.120.450">
    <property type="entry name" value="dinb family like domain"/>
    <property type="match status" value="1"/>
</dbReference>
<dbReference type="AlphaFoldDB" id="A0A7S6VX87"/>
<keyword evidence="2 3" id="KW-0479">Metal-binding</keyword>